<evidence type="ECO:0000313" key="2">
    <source>
        <dbReference type="EMBL" id="GAA3751983.1"/>
    </source>
</evidence>
<dbReference type="RefSeq" id="WP_345652987.1">
    <property type="nucleotide sequence ID" value="NZ_BAABEP010000055.1"/>
</dbReference>
<proteinExistence type="predicted"/>
<feature type="region of interest" description="Disordered" evidence="1">
    <location>
        <begin position="1"/>
        <end position="55"/>
    </location>
</feature>
<dbReference type="EMBL" id="BAABEP010000055">
    <property type="protein sequence ID" value="GAA3751983.1"/>
    <property type="molecule type" value="Genomic_DNA"/>
</dbReference>
<evidence type="ECO:0000256" key="1">
    <source>
        <dbReference type="SAM" id="MobiDB-lite"/>
    </source>
</evidence>
<keyword evidence="3" id="KW-1185">Reference proteome</keyword>
<name>A0ABP7G222_9ACTN</name>
<reference evidence="3" key="1">
    <citation type="journal article" date="2019" name="Int. J. Syst. Evol. Microbiol.">
        <title>The Global Catalogue of Microorganisms (GCM) 10K type strain sequencing project: providing services to taxonomists for standard genome sequencing and annotation.</title>
        <authorList>
            <consortium name="The Broad Institute Genomics Platform"/>
            <consortium name="The Broad Institute Genome Sequencing Center for Infectious Disease"/>
            <person name="Wu L."/>
            <person name="Ma J."/>
        </authorList>
    </citation>
    <scope>NUCLEOTIDE SEQUENCE [LARGE SCALE GENOMIC DNA]</scope>
    <source>
        <strain evidence="3">JCM 30846</strain>
    </source>
</reference>
<feature type="compositionally biased region" description="Basic residues" evidence="1">
    <location>
        <begin position="44"/>
        <end position="55"/>
    </location>
</feature>
<comment type="caution">
    <text evidence="2">The sequence shown here is derived from an EMBL/GenBank/DDBJ whole genome shotgun (WGS) entry which is preliminary data.</text>
</comment>
<accession>A0ABP7G222</accession>
<feature type="compositionally biased region" description="Basic and acidic residues" evidence="1">
    <location>
        <begin position="1"/>
        <end position="14"/>
    </location>
</feature>
<sequence>MSDTRNDTIEERPETAAADQGEAGNHARHRGEAAPADDSTAQAHGRHRRPARTGA</sequence>
<gene>
    <name evidence="2" type="ORF">GCM10023082_54730</name>
</gene>
<protein>
    <submittedName>
        <fullName evidence="2">Uncharacterized protein</fullName>
    </submittedName>
</protein>
<dbReference type="Proteomes" id="UP001499884">
    <property type="component" value="Unassembled WGS sequence"/>
</dbReference>
<evidence type="ECO:0000313" key="3">
    <source>
        <dbReference type="Proteomes" id="UP001499884"/>
    </source>
</evidence>
<organism evidence="2 3">
    <name type="scientific">Streptomyces tremellae</name>
    <dbReference type="NCBI Taxonomy" id="1124239"/>
    <lineage>
        <taxon>Bacteria</taxon>
        <taxon>Bacillati</taxon>
        <taxon>Actinomycetota</taxon>
        <taxon>Actinomycetes</taxon>
        <taxon>Kitasatosporales</taxon>
        <taxon>Streptomycetaceae</taxon>
        <taxon>Streptomyces</taxon>
    </lineage>
</organism>